<feature type="domain" description="BHLH" evidence="8">
    <location>
        <begin position="289"/>
        <end position="341"/>
    </location>
</feature>
<evidence type="ECO:0000256" key="3">
    <source>
        <dbReference type="ARBA" id="ARBA00023242"/>
    </source>
</evidence>
<dbReference type="InterPro" id="IPR012682">
    <property type="entry name" value="Tscrpt_reg_Myc_N"/>
</dbReference>
<keyword evidence="3 5" id="KW-0539">Nucleus</keyword>
<feature type="compositionally biased region" description="Acidic residues" evidence="7">
    <location>
        <begin position="206"/>
        <end position="220"/>
    </location>
</feature>
<reference evidence="9" key="1">
    <citation type="submission" date="2016-05" db="EMBL/GenBank/DDBJ databases">
        <authorList>
            <person name="Lavstsen T."/>
            <person name="Jespersen J.S."/>
        </authorList>
    </citation>
    <scope>NUCLEOTIDE SEQUENCE</scope>
    <source>
        <tissue evidence="9">Brain</tissue>
    </source>
</reference>
<dbReference type="InterPro" id="IPR050433">
    <property type="entry name" value="Myc_transcription_factors"/>
</dbReference>
<dbReference type="CDD" id="cd11400">
    <property type="entry name" value="bHLHzip_Myc"/>
    <property type="match status" value="1"/>
</dbReference>
<dbReference type="Pfam" id="PF00010">
    <property type="entry name" value="HLH"/>
    <property type="match status" value="1"/>
</dbReference>
<dbReference type="Pfam" id="PF01056">
    <property type="entry name" value="Myc_N"/>
    <property type="match status" value="1"/>
</dbReference>
<sequence length="373" mass="42749">MMALTLTSRNYDYDTVQPYFLLDREEEDFYPPPQSHLLPGPGEDIWKKFELLLTPPLSPSRTPPQNDSHLSAAEHLDAVSDLLDEDTNSSSFLQSFIIQDCMWSSSFAAASKLERMVSKRLASLQSRRDSSDTDSIPDVSSEPQVSRSQVNPEYLQDLHTAASKCINPGVVFPFATTSEKQNLDGEGMEMGSELDLESPQLSSSDSESEEEEEDGEEAEIDVVTVDRRRTSRPSEASPLVLKRSHINVQQHNYAAPRPVGKRRRTEATGTGQSRRRRCWSPQYDGEDKDKRRTHNVLERQRRNELRVSFLSLRDEVPELKDKDKTSKVVILKKATEFIMELSEEEDRIRRTKDELMKRSEELRGRLQLLRTFK</sequence>
<evidence type="ECO:0000256" key="1">
    <source>
        <dbReference type="ARBA" id="ARBA00004123"/>
    </source>
</evidence>
<dbReference type="InterPro" id="IPR036638">
    <property type="entry name" value="HLH_DNA-bd_sf"/>
</dbReference>
<reference evidence="9" key="2">
    <citation type="submission" date="2016-06" db="EMBL/GenBank/DDBJ databases">
        <title>The genome of a short-lived fish provides insights into sex chromosome evolution and the genetic control of aging.</title>
        <authorList>
            <person name="Reichwald K."/>
            <person name="Felder M."/>
            <person name="Petzold A."/>
            <person name="Koch P."/>
            <person name="Groth M."/>
            <person name="Platzer M."/>
        </authorList>
    </citation>
    <scope>NUCLEOTIDE SEQUENCE</scope>
    <source>
        <tissue evidence="9">Brain</tissue>
    </source>
</reference>
<feature type="region of interest" description="Disordered" evidence="7">
    <location>
        <begin position="182"/>
        <end position="221"/>
    </location>
</feature>
<comment type="subunit">
    <text evidence="4">Efficient DNA binding requires dimerization with another bHLH protein. Binds DNA as a heterodimer with MAX.</text>
</comment>
<organism evidence="9">
    <name type="scientific">Nothobranchius kadleci</name>
    <name type="common">African annual killifish</name>
    <dbReference type="NCBI Taxonomy" id="1051664"/>
    <lineage>
        <taxon>Eukaryota</taxon>
        <taxon>Metazoa</taxon>
        <taxon>Chordata</taxon>
        <taxon>Craniata</taxon>
        <taxon>Vertebrata</taxon>
        <taxon>Euteleostomi</taxon>
        <taxon>Actinopterygii</taxon>
        <taxon>Neopterygii</taxon>
        <taxon>Teleostei</taxon>
        <taxon>Neoteleostei</taxon>
        <taxon>Acanthomorphata</taxon>
        <taxon>Ovalentaria</taxon>
        <taxon>Atherinomorphae</taxon>
        <taxon>Cyprinodontiformes</taxon>
        <taxon>Nothobranchiidae</taxon>
        <taxon>Nothobranchius</taxon>
    </lineage>
</organism>
<dbReference type="GO" id="GO:0005634">
    <property type="term" value="C:nucleus"/>
    <property type="evidence" value="ECO:0007669"/>
    <property type="project" value="UniProtKB-SubCell"/>
</dbReference>
<dbReference type="PIRSF" id="PIRSF001705">
    <property type="entry name" value="Myc_protein"/>
    <property type="match status" value="1"/>
</dbReference>
<dbReference type="PANTHER" id="PTHR45851">
    <property type="entry name" value="MYC PROTO-ONCOGENE"/>
    <property type="match status" value="1"/>
</dbReference>
<evidence type="ECO:0000256" key="2">
    <source>
        <dbReference type="ARBA" id="ARBA00023125"/>
    </source>
</evidence>
<evidence type="ECO:0000256" key="4">
    <source>
        <dbReference type="ARBA" id="ARBA00025872"/>
    </source>
</evidence>
<dbReference type="InterPro" id="IPR011598">
    <property type="entry name" value="bHLH_dom"/>
</dbReference>
<feature type="compositionally biased region" description="Polar residues" evidence="7">
    <location>
        <begin position="141"/>
        <end position="150"/>
    </location>
</feature>
<protein>
    <submittedName>
        <fullName evidence="9">Myelocytomatosis oncogene b</fullName>
    </submittedName>
</protein>
<gene>
    <name evidence="9" type="primary">MYCB</name>
</gene>
<dbReference type="EMBL" id="HADZ01008906">
    <property type="protein sequence ID" value="SBP72847.1"/>
    <property type="molecule type" value="Transcribed_RNA"/>
</dbReference>
<dbReference type="InterPro" id="IPR002418">
    <property type="entry name" value="Tscrpt_reg_Myc"/>
</dbReference>
<keyword evidence="2 5" id="KW-0238">DNA-binding</keyword>
<name>A0A1A8BYV3_NOTKA</name>
<dbReference type="SUPFAM" id="SSF47459">
    <property type="entry name" value="HLH, helix-loop-helix DNA-binding domain"/>
    <property type="match status" value="1"/>
</dbReference>
<feature type="coiled-coil region" evidence="6">
    <location>
        <begin position="334"/>
        <end position="361"/>
    </location>
</feature>
<evidence type="ECO:0000256" key="7">
    <source>
        <dbReference type="SAM" id="MobiDB-lite"/>
    </source>
</evidence>
<dbReference type="SMART" id="SM00353">
    <property type="entry name" value="HLH"/>
    <property type="match status" value="1"/>
</dbReference>
<feature type="region of interest" description="Disordered" evidence="7">
    <location>
        <begin position="123"/>
        <end position="150"/>
    </location>
</feature>
<proteinExistence type="predicted"/>
<dbReference type="PROSITE" id="PS50888">
    <property type="entry name" value="BHLH"/>
    <property type="match status" value="1"/>
</dbReference>
<dbReference type="GO" id="GO:0003700">
    <property type="term" value="F:DNA-binding transcription factor activity"/>
    <property type="evidence" value="ECO:0007669"/>
    <property type="project" value="InterPro"/>
</dbReference>
<accession>A0A1A8BYV3</accession>
<dbReference type="GO" id="GO:0046983">
    <property type="term" value="F:protein dimerization activity"/>
    <property type="evidence" value="ECO:0007669"/>
    <property type="project" value="InterPro"/>
</dbReference>
<feature type="region of interest" description="Disordered" evidence="7">
    <location>
        <begin position="253"/>
        <end position="290"/>
    </location>
</feature>
<keyword evidence="6" id="KW-0175">Coiled coil</keyword>
<evidence type="ECO:0000259" key="8">
    <source>
        <dbReference type="PROSITE" id="PS50888"/>
    </source>
</evidence>
<dbReference type="AlphaFoldDB" id="A0A1A8BYV3"/>
<evidence type="ECO:0000256" key="5">
    <source>
        <dbReference type="PIRNR" id="PIRNR001705"/>
    </source>
</evidence>
<dbReference type="PRINTS" id="PR00044">
    <property type="entry name" value="LEUZIPPRMYC"/>
</dbReference>
<dbReference type="GO" id="GO:0003677">
    <property type="term" value="F:DNA binding"/>
    <property type="evidence" value="ECO:0007669"/>
    <property type="project" value="UniProtKB-UniRule"/>
</dbReference>
<evidence type="ECO:0000256" key="6">
    <source>
        <dbReference type="SAM" id="Coils"/>
    </source>
</evidence>
<evidence type="ECO:0000313" key="9">
    <source>
        <dbReference type="EMBL" id="SBP72847.1"/>
    </source>
</evidence>
<comment type="subcellular location">
    <subcellularLocation>
        <location evidence="1 5">Nucleus</location>
    </subcellularLocation>
</comment>
<dbReference type="FunFam" id="4.10.280.10:FF:000019">
    <property type="entry name" value="Myc proto-oncogene protein"/>
    <property type="match status" value="1"/>
</dbReference>
<dbReference type="Gene3D" id="4.10.280.10">
    <property type="entry name" value="Helix-loop-helix DNA-binding domain"/>
    <property type="match status" value="1"/>
</dbReference>